<dbReference type="Gene3D" id="1.10.10.10">
    <property type="entry name" value="Winged helix-like DNA-binding domain superfamily/Winged helix DNA-binding domain"/>
    <property type="match status" value="1"/>
</dbReference>
<dbReference type="InterPro" id="IPR000281">
    <property type="entry name" value="HTH_RpiR"/>
</dbReference>
<dbReference type="InterPro" id="IPR001347">
    <property type="entry name" value="SIS_dom"/>
</dbReference>
<dbReference type="Proteomes" id="UP000474718">
    <property type="component" value="Unassembled WGS sequence"/>
</dbReference>
<reference evidence="6 9" key="3">
    <citation type="journal article" date="2019" name="Nat. Med.">
        <title>A library of human gut bacterial isolates paired with longitudinal multiomics data enables mechanistic microbiome research.</title>
        <authorList>
            <person name="Poyet M."/>
            <person name="Groussin M."/>
            <person name="Gibbons S.M."/>
            <person name="Avila-Pacheco J."/>
            <person name="Jiang X."/>
            <person name="Kearney S.M."/>
            <person name="Perrotta A.R."/>
            <person name="Berdy B."/>
            <person name="Zhao S."/>
            <person name="Lieberman T.D."/>
            <person name="Swanson P.K."/>
            <person name="Smith M."/>
            <person name="Roesemann S."/>
            <person name="Alexander J.E."/>
            <person name="Rich S.A."/>
            <person name="Livny J."/>
            <person name="Vlamakis H."/>
            <person name="Clish C."/>
            <person name="Bullock K."/>
            <person name="Deik A."/>
            <person name="Scott J."/>
            <person name="Pierce K.A."/>
            <person name="Xavier R.J."/>
            <person name="Alm E.J."/>
        </authorList>
    </citation>
    <scope>NUCLEOTIDE SEQUENCE [LARGE SCALE GENOMIC DNA]</scope>
    <source>
        <strain evidence="6 9">BIOML-A2</strain>
    </source>
</reference>
<keyword evidence="2" id="KW-0238">DNA-binding</keyword>
<dbReference type="RefSeq" id="WP_021659284.1">
    <property type="nucleotide sequence ID" value="NZ_FQVY01000001.1"/>
</dbReference>
<dbReference type="EMBL" id="WWVX01000012">
    <property type="protein sequence ID" value="MZL70869.1"/>
    <property type="molecule type" value="Genomic_DNA"/>
</dbReference>
<dbReference type="AlphaFoldDB" id="A0AAQ1MAM1"/>
<evidence type="ECO:0000313" key="9">
    <source>
        <dbReference type="Proteomes" id="UP000474718"/>
    </source>
</evidence>
<dbReference type="PROSITE" id="PS51071">
    <property type="entry name" value="HTH_RPIR"/>
    <property type="match status" value="1"/>
</dbReference>
<keyword evidence="1" id="KW-0805">Transcription regulation</keyword>
<gene>
    <name evidence="6" type="ORF">GT747_14100</name>
    <name evidence="7" type="ORF">SAMN05444424_0019</name>
</gene>
<dbReference type="PANTHER" id="PTHR30514">
    <property type="entry name" value="GLUCOKINASE"/>
    <property type="match status" value="1"/>
</dbReference>
<name>A0AAQ1MAM1_9FIRM</name>
<keyword evidence="9" id="KW-1185">Reference proteome</keyword>
<comment type="caution">
    <text evidence="7">The sequence shown here is derived from an EMBL/GenBank/DDBJ whole genome shotgun (WGS) entry which is preliminary data.</text>
</comment>
<dbReference type="InterPro" id="IPR036388">
    <property type="entry name" value="WH-like_DNA-bd_sf"/>
</dbReference>
<evidence type="ECO:0000313" key="7">
    <source>
        <dbReference type="EMBL" id="SHF59949.1"/>
    </source>
</evidence>
<reference evidence="7" key="2">
    <citation type="submission" date="2016-11" db="EMBL/GenBank/DDBJ databases">
        <authorList>
            <person name="Varghese N."/>
            <person name="Submissions S."/>
        </authorList>
    </citation>
    <scope>NUCLEOTIDE SEQUENCE</scope>
    <source>
        <strain evidence="7">DSM 4029</strain>
    </source>
</reference>
<organism evidence="7 8">
    <name type="scientific">Bittarella massiliensis</name>
    <name type="common">ex Durand et al. 2017</name>
    <dbReference type="NCBI Taxonomy" id="1720313"/>
    <lineage>
        <taxon>Bacteria</taxon>
        <taxon>Bacillati</taxon>
        <taxon>Bacillota</taxon>
        <taxon>Clostridia</taxon>
        <taxon>Eubacteriales</taxon>
        <taxon>Oscillospiraceae</taxon>
        <taxon>Bittarella (ex Durand et al. 2017)</taxon>
    </lineage>
</organism>
<evidence type="ECO:0000313" key="8">
    <source>
        <dbReference type="Proteomes" id="UP000184089"/>
    </source>
</evidence>
<dbReference type="SUPFAM" id="SSF53697">
    <property type="entry name" value="SIS domain"/>
    <property type="match status" value="1"/>
</dbReference>
<keyword evidence="3" id="KW-0804">Transcription</keyword>
<evidence type="ECO:0000313" key="6">
    <source>
        <dbReference type="EMBL" id="MZL70869.1"/>
    </source>
</evidence>
<feature type="domain" description="HTH rpiR-type" evidence="4">
    <location>
        <begin position="1"/>
        <end position="77"/>
    </location>
</feature>
<dbReference type="InterPro" id="IPR046348">
    <property type="entry name" value="SIS_dom_sf"/>
</dbReference>
<dbReference type="InterPro" id="IPR047640">
    <property type="entry name" value="RpiR-like"/>
</dbReference>
<feature type="domain" description="SIS" evidence="5">
    <location>
        <begin position="102"/>
        <end position="242"/>
    </location>
</feature>
<evidence type="ECO:0000256" key="2">
    <source>
        <dbReference type="ARBA" id="ARBA00023125"/>
    </source>
</evidence>
<dbReference type="GO" id="GO:1901135">
    <property type="term" value="P:carbohydrate derivative metabolic process"/>
    <property type="evidence" value="ECO:0007669"/>
    <property type="project" value="InterPro"/>
</dbReference>
<dbReference type="Pfam" id="PF01380">
    <property type="entry name" value="SIS"/>
    <property type="match status" value="1"/>
</dbReference>
<dbReference type="Proteomes" id="UP000184089">
    <property type="component" value="Unassembled WGS sequence"/>
</dbReference>
<dbReference type="GO" id="GO:0003677">
    <property type="term" value="F:DNA binding"/>
    <property type="evidence" value="ECO:0007669"/>
    <property type="project" value="UniProtKB-KW"/>
</dbReference>
<dbReference type="PANTHER" id="PTHR30514:SF1">
    <property type="entry name" value="HTH-TYPE TRANSCRIPTIONAL REGULATOR HEXR-RELATED"/>
    <property type="match status" value="1"/>
</dbReference>
<dbReference type="InterPro" id="IPR035472">
    <property type="entry name" value="RpiR-like_SIS"/>
</dbReference>
<dbReference type="SUPFAM" id="SSF46689">
    <property type="entry name" value="Homeodomain-like"/>
    <property type="match status" value="1"/>
</dbReference>
<evidence type="ECO:0000259" key="5">
    <source>
        <dbReference type="PROSITE" id="PS51464"/>
    </source>
</evidence>
<evidence type="ECO:0000256" key="3">
    <source>
        <dbReference type="ARBA" id="ARBA00023163"/>
    </source>
</evidence>
<sequence length="249" mass="28305">MTFAERLIAYEDSLNDTDDAIADYLRQHRGELERLSIQKLAAALYTVPNTLVRFAKKLHYTGFAELKVALRAEYDAPAGRVEVPINIQKTLEMLDEGQMAAVARRLKRVRRVYFYGIGNTNPFCETMAHYLKCTGKTAESFDYRHDMYYSADHAEPGDLVFVISVSGETDQLIKAVQMAKARGAYCVSLTSLCRNTLAQMADCRLYCYTQKMEIEGYEVSDRVPVMLVLRKLAEQYWALFDPPIGPPVK</sequence>
<dbReference type="GO" id="GO:0097367">
    <property type="term" value="F:carbohydrate derivative binding"/>
    <property type="evidence" value="ECO:0007669"/>
    <property type="project" value="InterPro"/>
</dbReference>
<protein>
    <submittedName>
        <fullName evidence="6">SIS domain-containing protein</fullName>
    </submittedName>
    <submittedName>
        <fullName evidence="7">Transcriptional regulator, RpiR family</fullName>
    </submittedName>
</protein>
<dbReference type="InterPro" id="IPR009057">
    <property type="entry name" value="Homeodomain-like_sf"/>
</dbReference>
<dbReference type="Pfam" id="PF01418">
    <property type="entry name" value="HTH_6"/>
    <property type="match status" value="1"/>
</dbReference>
<reference evidence="8" key="1">
    <citation type="submission" date="2016-11" db="EMBL/GenBank/DDBJ databases">
        <authorList>
            <person name="Jaros S."/>
            <person name="Januszkiewicz K."/>
            <person name="Wedrychowicz H."/>
        </authorList>
    </citation>
    <scope>NUCLEOTIDE SEQUENCE [LARGE SCALE GENOMIC DNA]</scope>
    <source>
        <strain evidence="8">DSM 4029</strain>
    </source>
</reference>
<evidence type="ECO:0000256" key="1">
    <source>
        <dbReference type="ARBA" id="ARBA00023015"/>
    </source>
</evidence>
<evidence type="ECO:0000259" key="4">
    <source>
        <dbReference type="PROSITE" id="PS51071"/>
    </source>
</evidence>
<dbReference type="GO" id="GO:0003700">
    <property type="term" value="F:DNA-binding transcription factor activity"/>
    <property type="evidence" value="ECO:0007669"/>
    <property type="project" value="InterPro"/>
</dbReference>
<dbReference type="Gene3D" id="3.40.50.10490">
    <property type="entry name" value="Glucose-6-phosphate isomerase like protein, domain 1"/>
    <property type="match status" value="1"/>
</dbReference>
<dbReference type="CDD" id="cd05013">
    <property type="entry name" value="SIS_RpiR"/>
    <property type="match status" value="1"/>
</dbReference>
<dbReference type="PROSITE" id="PS51464">
    <property type="entry name" value="SIS"/>
    <property type="match status" value="1"/>
</dbReference>
<accession>A0AAQ1MAM1</accession>
<proteinExistence type="predicted"/>
<dbReference type="EMBL" id="FQVY01000001">
    <property type="protein sequence ID" value="SHF59949.1"/>
    <property type="molecule type" value="Genomic_DNA"/>
</dbReference>